<reference evidence="9" key="1">
    <citation type="submission" date="2020-05" db="EMBL/GenBank/DDBJ databases">
        <authorList>
            <person name="Chiriac C."/>
            <person name="Salcher M."/>
            <person name="Ghai R."/>
            <person name="Kavagutti S V."/>
        </authorList>
    </citation>
    <scope>NUCLEOTIDE SEQUENCE</scope>
</reference>
<feature type="transmembrane region" description="Helical" evidence="7">
    <location>
        <begin position="63"/>
        <end position="84"/>
    </location>
</feature>
<keyword evidence="4 7" id="KW-0812">Transmembrane</keyword>
<name>A0A6J6UFE5_9ZZZZ</name>
<evidence type="ECO:0000256" key="1">
    <source>
        <dbReference type="ARBA" id="ARBA00004651"/>
    </source>
</evidence>
<keyword evidence="2" id="KW-0813">Transport</keyword>
<dbReference type="InterPro" id="IPR035906">
    <property type="entry name" value="MetI-like_sf"/>
</dbReference>
<evidence type="ECO:0000256" key="5">
    <source>
        <dbReference type="ARBA" id="ARBA00022989"/>
    </source>
</evidence>
<feature type="transmembrane region" description="Helical" evidence="7">
    <location>
        <begin position="128"/>
        <end position="149"/>
    </location>
</feature>
<gene>
    <name evidence="9" type="ORF">UFOPK2844_00876</name>
</gene>
<accession>A0A6J6UFE5</accession>
<evidence type="ECO:0000256" key="3">
    <source>
        <dbReference type="ARBA" id="ARBA00022475"/>
    </source>
</evidence>
<feature type="transmembrane region" description="Helical" evidence="7">
    <location>
        <begin position="193"/>
        <end position="210"/>
    </location>
</feature>
<dbReference type="EMBL" id="CAEZZG010000012">
    <property type="protein sequence ID" value="CAB4757778.1"/>
    <property type="molecule type" value="Genomic_DNA"/>
</dbReference>
<evidence type="ECO:0000256" key="2">
    <source>
        <dbReference type="ARBA" id="ARBA00022448"/>
    </source>
</evidence>
<sequence length="257" mass="28303">MKLLPVQRKFVNIGQNYALTFGITAALWECAALTVNSRSFPHLNSVLLDLLNLIKNIDFWKSLIVTFNLTIIGFVIGALFAFALGLATALNKRLNLLLSSSINFLRSIPSVVFLPLLVASIGASARTAIILTALVVSLKLVIFVSRGVLETEMEHIEFAKIYHLSTFSKICNIYIPSLFSVVSTGFRLSASRAFGTVIASGIIIGTPGLGRDLLFAESNAEYERVFSYVIILGIVGTLIYATFNVIERQFIHWRVNI</sequence>
<dbReference type="PANTHER" id="PTHR30151:SF0">
    <property type="entry name" value="ABC TRANSPORTER PERMEASE PROTEIN MJ0413-RELATED"/>
    <property type="match status" value="1"/>
</dbReference>
<keyword evidence="5 7" id="KW-1133">Transmembrane helix</keyword>
<evidence type="ECO:0000313" key="9">
    <source>
        <dbReference type="EMBL" id="CAB4757778.1"/>
    </source>
</evidence>
<dbReference type="InterPro" id="IPR000515">
    <property type="entry name" value="MetI-like"/>
</dbReference>
<keyword evidence="6 7" id="KW-0472">Membrane</keyword>
<dbReference type="Pfam" id="PF00528">
    <property type="entry name" value="BPD_transp_1"/>
    <property type="match status" value="1"/>
</dbReference>
<dbReference type="AlphaFoldDB" id="A0A6J6UFE5"/>
<evidence type="ECO:0000256" key="7">
    <source>
        <dbReference type="SAM" id="Phobius"/>
    </source>
</evidence>
<evidence type="ECO:0000259" key="8">
    <source>
        <dbReference type="PROSITE" id="PS50928"/>
    </source>
</evidence>
<dbReference type="PROSITE" id="PS50928">
    <property type="entry name" value="ABC_TM1"/>
    <property type="match status" value="1"/>
</dbReference>
<evidence type="ECO:0000256" key="6">
    <source>
        <dbReference type="ARBA" id="ARBA00023136"/>
    </source>
</evidence>
<feature type="domain" description="ABC transmembrane type-1" evidence="8">
    <location>
        <begin position="59"/>
        <end position="247"/>
    </location>
</feature>
<protein>
    <submittedName>
        <fullName evidence="9">Unannotated protein</fullName>
    </submittedName>
</protein>
<dbReference type="PANTHER" id="PTHR30151">
    <property type="entry name" value="ALKANE SULFONATE ABC TRANSPORTER-RELATED, MEMBRANE SUBUNIT"/>
    <property type="match status" value="1"/>
</dbReference>
<feature type="transmembrane region" description="Helical" evidence="7">
    <location>
        <begin position="225"/>
        <end position="246"/>
    </location>
</feature>
<dbReference type="GO" id="GO:0005886">
    <property type="term" value="C:plasma membrane"/>
    <property type="evidence" value="ECO:0007669"/>
    <property type="project" value="UniProtKB-SubCell"/>
</dbReference>
<organism evidence="9">
    <name type="scientific">freshwater metagenome</name>
    <dbReference type="NCBI Taxonomy" id="449393"/>
    <lineage>
        <taxon>unclassified sequences</taxon>
        <taxon>metagenomes</taxon>
        <taxon>ecological metagenomes</taxon>
    </lineage>
</organism>
<evidence type="ECO:0000256" key="4">
    <source>
        <dbReference type="ARBA" id="ARBA00022692"/>
    </source>
</evidence>
<proteinExistence type="predicted"/>
<dbReference type="CDD" id="cd06261">
    <property type="entry name" value="TM_PBP2"/>
    <property type="match status" value="1"/>
</dbReference>
<dbReference type="SUPFAM" id="SSF161098">
    <property type="entry name" value="MetI-like"/>
    <property type="match status" value="1"/>
</dbReference>
<dbReference type="Gene3D" id="1.10.3720.10">
    <property type="entry name" value="MetI-like"/>
    <property type="match status" value="1"/>
</dbReference>
<dbReference type="GO" id="GO:0055085">
    <property type="term" value="P:transmembrane transport"/>
    <property type="evidence" value="ECO:0007669"/>
    <property type="project" value="InterPro"/>
</dbReference>
<feature type="transmembrane region" description="Helical" evidence="7">
    <location>
        <begin position="104"/>
        <end position="121"/>
    </location>
</feature>
<keyword evidence="3" id="KW-1003">Cell membrane</keyword>
<comment type="subcellular location">
    <subcellularLocation>
        <location evidence="1">Cell membrane</location>
        <topology evidence="1">Multi-pass membrane protein</topology>
    </subcellularLocation>
</comment>